<dbReference type="GO" id="GO:0043565">
    <property type="term" value="F:sequence-specific DNA binding"/>
    <property type="evidence" value="ECO:0007669"/>
    <property type="project" value="InterPro"/>
</dbReference>
<reference evidence="9 10" key="1">
    <citation type="journal article" date="2007" name="Int. J. Syst. Evol. Microbiol.">
        <title>Paenibacillus ginsengarvi sp. nov., isolated from soil from ginseng cultivation.</title>
        <authorList>
            <person name="Yoon M.H."/>
            <person name="Ten L.N."/>
            <person name="Im W.T."/>
        </authorList>
    </citation>
    <scope>NUCLEOTIDE SEQUENCE [LARGE SCALE GENOMIC DNA]</scope>
    <source>
        <strain evidence="9 10">KCTC 13059</strain>
    </source>
</reference>
<evidence type="ECO:0000256" key="6">
    <source>
        <dbReference type="ARBA" id="ARBA00023163"/>
    </source>
</evidence>
<comment type="cofactor">
    <cofactor evidence="1">
        <name>Zn(2+)</name>
        <dbReference type="ChEBI" id="CHEBI:29105"/>
    </cofactor>
</comment>
<evidence type="ECO:0000256" key="1">
    <source>
        <dbReference type="ARBA" id="ARBA00001947"/>
    </source>
</evidence>
<dbReference type="Proteomes" id="UP000282311">
    <property type="component" value="Unassembled WGS sequence"/>
</dbReference>
<feature type="domain" description="HTH araC/xylS-type" evidence="8">
    <location>
        <begin position="81"/>
        <end position="179"/>
    </location>
</feature>
<dbReference type="InterPro" id="IPR035451">
    <property type="entry name" value="Ada-like_dom_sf"/>
</dbReference>
<evidence type="ECO:0000256" key="4">
    <source>
        <dbReference type="ARBA" id="ARBA00023125"/>
    </source>
</evidence>
<dbReference type="GO" id="GO:0008270">
    <property type="term" value="F:zinc ion binding"/>
    <property type="evidence" value="ECO:0007669"/>
    <property type="project" value="InterPro"/>
</dbReference>
<dbReference type="PROSITE" id="PS01124">
    <property type="entry name" value="HTH_ARAC_FAMILY_2"/>
    <property type="match status" value="1"/>
</dbReference>
<evidence type="ECO:0000256" key="2">
    <source>
        <dbReference type="ARBA" id="ARBA00022603"/>
    </source>
</evidence>
<sequence length="201" mass="22046">MNEDLWNTIVTRNRKYDGIYYLGIKTTGIYCRPSCRSRLPKRENVSVYRSPGEARQAGYRACKRCKPDSPGPNGPDAELAAQVKAVVDSRLHHSPSLQELAGEIGVSPFHLQRTFKKVTGTSPAAYALNAKLDRARQLLLATDKPAAHIATQVGFRSPSHFSAAFHKKFGQTPSELRNSAKEKMASPAVPPAADKNGRTES</sequence>
<dbReference type="PRINTS" id="PR00032">
    <property type="entry name" value="HTHARAC"/>
</dbReference>
<keyword evidence="3" id="KW-0805">Transcription regulation</keyword>
<dbReference type="PIRSF" id="PIRSF000408">
    <property type="entry name" value="Alkyltransferas_AdaA"/>
    <property type="match status" value="1"/>
</dbReference>
<proteinExistence type="predicted"/>
<evidence type="ECO:0000256" key="5">
    <source>
        <dbReference type="ARBA" id="ARBA00023159"/>
    </source>
</evidence>
<dbReference type="SUPFAM" id="SSF46689">
    <property type="entry name" value="Homeodomain-like"/>
    <property type="match status" value="2"/>
</dbReference>
<dbReference type="EMBL" id="RBAH01000012">
    <property type="protein sequence ID" value="RKN82125.1"/>
    <property type="molecule type" value="Genomic_DNA"/>
</dbReference>
<accession>A0A3B0C7M1</accession>
<evidence type="ECO:0000256" key="7">
    <source>
        <dbReference type="SAM" id="MobiDB-lite"/>
    </source>
</evidence>
<dbReference type="InterPro" id="IPR004026">
    <property type="entry name" value="Ada_DNA_repair_Zn-bd"/>
</dbReference>
<dbReference type="Gene3D" id="1.10.10.60">
    <property type="entry name" value="Homeodomain-like"/>
    <property type="match status" value="2"/>
</dbReference>
<dbReference type="Gene3D" id="3.40.10.10">
    <property type="entry name" value="DNA Methylphosphotriester Repair Domain"/>
    <property type="match status" value="1"/>
</dbReference>
<keyword evidence="4" id="KW-0238">DNA-binding</keyword>
<dbReference type="Pfam" id="PF12833">
    <property type="entry name" value="HTH_18"/>
    <property type="match status" value="1"/>
</dbReference>
<evidence type="ECO:0000256" key="3">
    <source>
        <dbReference type="ARBA" id="ARBA00023015"/>
    </source>
</evidence>
<comment type="caution">
    <text evidence="9">The sequence shown here is derived from an EMBL/GenBank/DDBJ whole genome shotgun (WGS) entry which is preliminary data.</text>
</comment>
<dbReference type="PANTHER" id="PTHR46796:SF6">
    <property type="entry name" value="ARAC SUBFAMILY"/>
    <property type="match status" value="1"/>
</dbReference>
<dbReference type="GO" id="GO:0003700">
    <property type="term" value="F:DNA-binding transcription factor activity"/>
    <property type="evidence" value="ECO:0007669"/>
    <property type="project" value="InterPro"/>
</dbReference>
<evidence type="ECO:0000259" key="8">
    <source>
        <dbReference type="PROSITE" id="PS01124"/>
    </source>
</evidence>
<organism evidence="9 10">
    <name type="scientific">Paenibacillus ginsengarvi</name>
    <dbReference type="NCBI Taxonomy" id="400777"/>
    <lineage>
        <taxon>Bacteria</taxon>
        <taxon>Bacillati</taxon>
        <taxon>Bacillota</taxon>
        <taxon>Bacilli</taxon>
        <taxon>Bacillales</taxon>
        <taxon>Paenibacillaceae</taxon>
        <taxon>Paenibacillus</taxon>
    </lineage>
</organism>
<dbReference type="GO" id="GO:0006281">
    <property type="term" value="P:DNA repair"/>
    <property type="evidence" value="ECO:0007669"/>
    <property type="project" value="InterPro"/>
</dbReference>
<protein>
    <submittedName>
        <fullName evidence="9">Helix-turn-helix domain-containing protein</fullName>
    </submittedName>
</protein>
<gene>
    <name evidence="9" type="ORF">D7M11_17350</name>
</gene>
<evidence type="ECO:0000313" key="9">
    <source>
        <dbReference type="EMBL" id="RKN82125.1"/>
    </source>
</evidence>
<keyword evidence="5" id="KW-0010">Activator</keyword>
<dbReference type="InterPro" id="IPR016220">
    <property type="entry name" value="Me-P-triester_DNA_alkyl-Trfase"/>
</dbReference>
<name>A0A3B0C7M1_9BACL</name>
<dbReference type="InterPro" id="IPR020449">
    <property type="entry name" value="Tscrpt_reg_AraC-type_HTH"/>
</dbReference>
<feature type="region of interest" description="Disordered" evidence="7">
    <location>
        <begin position="167"/>
        <end position="201"/>
    </location>
</feature>
<dbReference type="GO" id="GO:0032259">
    <property type="term" value="P:methylation"/>
    <property type="evidence" value="ECO:0007669"/>
    <property type="project" value="UniProtKB-KW"/>
</dbReference>
<evidence type="ECO:0000313" key="10">
    <source>
        <dbReference type="Proteomes" id="UP000282311"/>
    </source>
</evidence>
<dbReference type="InterPro" id="IPR050204">
    <property type="entry name" value="AraC_XylS_family_regulators"/>
</dbReference>
<keyword evidence="6" id="KW-0804">Transcription</keyword>
<dbReference type="SMART" id="SM00342">
    <property type="entry name" value="HTH_ARAC"/>
    <property type="match status" value="1"/>
</dbReference>
<dbReference type="SUPFAM" id="SSF57884">
    <property type="entry name" value="Ada DNA repair protein, N-terminal domain (N-Ada 10)"/>
    <property type="match status" value="1"/>
</dbReference>
<dbReference type="AlphaFoldDB" id="A0A3B0C7M1"/>
<dbReference type="PANTHER" id="PTHR46796">
    <property type="entry name" value="HTH-TYPE TRANSCRIPTIONAL ACTIVATOR RHAS-RELATED"/>
    <property type="match status" value="1"/>
</dbReference>
<dbReference type="InterPro" id="IPR018060">
    <property type="entry name" value="HTH_AraC"/>
</dbReference>
<dbReference type="OrthoDB" id="9802228at2"/>
<dbReference type="RefSeq" id="WP_120748508.1">
    <property type="nucleotide sequence ID" value="NZ_RBAH01000012.1"/>
</dbReference>
<dbReference type="InterPro" id="IPR009057">
    <property type="entry name" value="Homeodomain-like_sf"/>
</dbReference>
<keyword evidence="10" id="KW-1185">Reference proteome</keyword>
<keyword evidence="2" id="KW-0489">Methyltransferase</keyword>
<dbReference type="GO" id="GO:0008168">
    <property type="term" value="F:methyltransferase activity"/>
    <property type="evidence" value="ECO:0007669"/>
    <property type="project" value="UniProtKB-KW"/>
</dbReference>
<keyword evidence="2" id="KW-0808">Transferase</keyword>
<dbReference type="Pfam" id="PF02805">
    <property type="entry name" value="Ada_Zn_binding"/>
    <property type="match status" value="1"/>
</dbReference>